<name>A0AAD9WDB6_9HELO</name>
<dbReference type="GO" id="GO:0042744">
    <property type="term" value="P:hydrogen peroxide catabolic process"/>
    <property type="evidence" value="ECO:0007669"/>
    <property type="project" value="TreeGrafter"/>
</dbReference>
<dbReference type="Gene3D" id="1.10.520.10">
    <property type="match status" value="1"/>
</dbReference>
<keyword evidence="5" id="KW-0732">Signal</keyword>
<keyword evidence="2" id="KW-0479">Metal-binding</keyword>
<dbReference type="PANTHER" id="PTHR31356">
    <property type="entry name" value="THYLAKOID LUMENAL 29 KDA PROTEIN, CHLOROPLASTIC-RELATED"/>
    <property type="match status" value="1"/>
</dbReference>
<dbReference type="Proteomes" id="UP001285354">
    <property type="component" value="Unassembled WGS sequence"/>
</dbReference>
<keyword evidence="3 5" id="KW-0560">Oxidoreductase</keyword>
<dbReference type="PANTHER" id="PTHR31356:SF53">
    <property type="entry name" value="HEME PEROXIDASE"/>
    <property type="match status" value="1"/>
</dbReference>
<feature type="signal peptide" evidence="5">
    <location>
        <begin position="1"/>
        <end position="20"/>
    </location>
</feature>
<sequence length="716" mass="75290">MKLCPTVFGLVAVFSGQGGAVPTWPSAIDELEDLMFLNSGYKSRRFGSHVTPCSFSEFGAGRQTAAEWLRFAFHDMATTNVFLEPFGGIDSSIAFELDSGENLGPGFNSTLQTYAAFYNSRLSMSDIIALGVYTSVRACGGPVVPIRGGRIDATAPGPLGVPQPQNGQGTFINQFARMGFDTTDMIQMTACGHALGGVHSAFFPGIVAPGTAPDDYAIFDGILKSYNNIATRYITGPNTDPLSVGISVKNTRNSDTLVFTADRNVTITKMTNAATFNSVCSSILQRMIDTVAPSIMLSGPISPYEVKPSGVQLTLLPGSGKITFAGDIRVRTTTRNASQILSVQVVYKDRNGVAGSTVPTAVSGTAYGFDDTFTFYGFSTNIPATTSISSFRVIVTRTRGATTTYDNNGVGFLVQDSVIALAPQSCLSGTNLTIMAAIRTSVTSAVLLSISRKIARTGGVPVPALKNTTVKMIRCQTIGPYAIYSGNSTIGAAADTKYGVSSGIYADDFKDPTSLGAACAPIGTVAPSRTLSSIVSTSKSSSSSRFFSTLFTSSKGSLSSSASATPTPVHKPVVGKYSFQGCYTEATSVRALSGASYIDYGNMTPVLCAANCAAFVYWGIEYGGECMFSPVIVAAVLEETVRLPHYPTAVLSAQEIPTDIGHGAGNRLEMYKLSSASASSLLLSSVSTVGVKPQKLFIIIAGFVSKLGHDKYELDL</sequence>
<dbReference type="PROSITE" id="PS50873">
    <property type="entry name" value="PEROXIDASE_4"/>
    <property type="match status" value="1"/>
</dbReference>
<dbReference type="GO" id="GO:0034599">
    <property type="term" value="P:cellular response to oxidative stress"/>
    <property type="evidence" value="ECO:0007669"/>
    <property type="project" value="InterPro"/>
</dbReference>
<dbReference type="SUPFAM" id="SSF48113">
    <property type="entry name" value="Heme-dependent peroxidases"/>
    <property type="match status" value="1"/>
</dbReference>
<accession>A0AAD9WDB6</accession>
<evidence type="ECO:0000256" key="4">
    <source>
        <dbReference type="RuleBase" id="RU004241"/>
    </source>
</evidence>
<evidence type="ECO:0000256" key="2">
    <source>
        <dbReference type="ARBA" id="ARBA00022617"/>
    </source>
</evidence>
<evidence type="ECO:0000259" key="6">
    <source>
        <dbReference type="PROSITE" id="PS50873"/>
    </source>
</evidence>
<dbReference type="GO" id="GO:0020037">
    <property type="term" value="F:heme binding"/>
    <property type="evidence" value="ECO:0007669"/>
    <property type="project" value="UniProtKB-UniRule"/>
</dbReference>
<evidence type="ECO:0000256" key="5">
    <source>
        <dbReference type="RuleBase" id="RU363051"/>
    </source>
</evidence>
<dbReference type="PRINTS" id="PR00458">
    <property type="entry name" value="PEROXIDASE"/>
</dbReference>
<dbReference type="EMBL" id="JAUBYV010000004">
    <property type="protein sequence ID" value="KAK2627210.1"/>
    <property type="molecule type" value="Genomic_DNA"/>
</dbReference>
<proteinExistence type="inferred from homology"/>
<evidence type="ECO:0000256" key="1">
    <source>
        <dbReference type="ARBA" id="ARBA00022559"/>
    </source>
</evidence>
<keyword evidence="2" id="KW-0349">Heme</keyword>
<dbReference type="InterPro" id="IPR010255">
    <property type="entry name" value="Haem_peroxidase_sf"/>
</dbReference>
<evidence type="ECO:0000313" key="7">
    <source>
        <dbReference type="EMBL" id="KAK2627210.1"/>
    </source>
</evidence>
<dbReference type="GO" id="GO:0046872">
    <property type="term" value="F:metal ion binding"/>
    <property type="evidence" value="ECO:0007669"/>
    <property type="project" value="UniProtKB-UniRule"/>
</dbReference>
<feature type="chain" id="PRO_5041768461" description="Peroxidase" evidence="5">
    <location>
        <begin position="21"/>
        <end position="716"/>
    </location>
</feature>
<keyword evidence="1 5" id="KW-0575">Peroxidase</keyword>
<evidence type="ECO:0000256" key="3">
    <source>
        <dbReference type="ARBA" id="ARBA00023002"/>
    </source>
</evidence>
<dbReference type="InterPro" id="IPR002889">
    <property type="entry name" value="WSC_carb-bd"/>
</dbReference>
<evidence type="ECO:0000313" key="8">
    <source>
        <dbReference type="Proteomes" id="UP001285354"/>
    </source>
</evidence>
<reference evidence="7" key="1">
    <citation type="submission" date="2023-06" db="EMBL/GenBank/DDBJ databases">
        <title>Draft genome of Marssonina rosae.</title>
        <authorList>
            <person name="Cheng Q."/>
        </authorList>
    </citation>
    <scope>NUCLEOTIDE SEQUENCE</scope>
    <source>
        <strain evidence="7">R4</strain>
    </source>
</reference>
<comment type="caution">
    <text evidence="7">The sequence shown here is derived from an EMBL/GenBank/DDBJ whole genome shotgun (WGS) entry which is preliminary data.</text>
</comment>
<gene>
    <name evidence="7" type="ORF">QTJ16_003176</name>
</gene>
<dbReference type="EC" id="1.11.1.-" evidence="5"/>
<dbReference type="InterPro" id="IPR044831">
    <property type="entry name" value="Ccp1-like"/>
</dbReference>
<comment type="similarity">
    <text evidence="4">Belongs to the peroxidase family.</text>
</comment>
<dbReference type="GO" id="GO:0004601">
    <property type="term" value="F:peroxidase activity"/>
    <property type="evidence" value="ECO:0007669"/>
    <property type="project" value="UniProtKB-KW"/>
</dbReference>
<dbReference type="Pfam" id="PF00141">
    <property type="entry name" value="peroxidase"/>
    <property type="match status" value="1"/>
</dbReference>
<organism evidence="7 8">
    <name type="scientific">Diplocarpon rosae</name>
    <dbReference type="NCBI Taxonomy" id="946125"/>
    <lineage>
        <taxon>Eukaryota</taxon>
        <taxon>Fungi</taxon>
        <taxon>Dikarya</taxon>
        <taxon>Ascomycota</taxon>
        <taxon>Pezizomycotina</taxon>
        <taxon>Leotiomycetes</taxon>
        <taxon>Helotiales</taxon>
        <taxon>Drepanopezizaceae</taxon>
        <taxon>Diplocarpon</taxon>
    </lineage>
</organism>
<keyword evidence="2" id="KW-0408">Iron</keyword>
<dbReference type="AlphaFoldDB" id="A0AAD9WDB6"/>
<protein>
    <recommendedName>
        <fullName evidence="5">Peroxidase</fullName>
        <ecNumber evidence="5">1.11.1.-</ecNumber>
    </recommendedName>
</protein>
<dbReference type="Pfam" id="PF01822">
    <property type="entry name" value="WSC"/>
    <property type="match status" value="1"/>
</dbReference>
<keyword evidence="8" id="KW-1185">Reference proteome</keyword>
<feature type="domain" description="Plant heme peroxidase family profile" evidence="6">
    <location>
        <begin position="64"/>
        <end position="336"/>
    </location>
</feature>
<dbReference type="GO" id="GO:0000302">
    <property type="term" value="P:response to reactive oxygen species"/>
    <property type="evidence" value="ECO:0007669"/>
    <property type="project" value="TreeGrafter"/>
</dbReference>
<dbReference type="InterPro" id="IPR002016">
    <property type="entry name" value="Haem_peroxidase"/>
</dbReference>